<feature type="region of interest" description="Disordered" evidence="1">
    <location>
        <begin position="493"/>
        <end position="622"/>
    </location>
</feature>
<name>V5E725_KALBG</name>
<feature type="compositionally biased region" description="Basic and acidic residues" evidence="1">
    <location>
        <begin position="91"/>
        <end position="100"/>
    </location>
</feature>
<dbReference type="RefSeq" id="XP_016291035.1">
    <property type="nucleotide sequence ID" value="XM_016437511.1"/>
</dbReference>
<dbReference type="HOGENOM" id="CLU_286689_0_0_1"/>
<dbReference type="AlphaFoldDB" id="V5E725"/>
<feature type="compositionally biased region" description="Basic and acidic residues" evidence="1">
    <location>
        <begin position="801"/>
        <end position="825"/>
    </location>
</feature>
<dbReference type="OMA" id="HVCIDSA"/>
<feature type="compositionally biased region" description="Acidic residues" evidence="1">
    <location>
        <begin position="101"/>
        <end position="115"/>
    </location>
</feature>
<keyword evidence="3" id="KW-1185">Reference proteome</keyword>
<dbReference type="GO" id="GO:0003676">
    <property type="term" value="F:nucleic acid binding"/>
    <property type="evidence" value="ECO:0007669"/>
    <property type="project" value="InterPro"/>
</dbReference>
<feature type="compositionally biased region" description="Acidic residues" evidence="1">
    <location>
        <begin position="768"/>
        <end position="777"/>
    </location>
</feature>
<dbReference type="Gene3D" id="3.30.420.10">
    <property type="entry name" value="Ribonuclease H-like superfamily/Ribonuclease H"/>
    <property type="match status" value="1"/>
</dbReference>
<feature type="compositionally biased region" description="Low complexity" evidence="1">
    <location>
        <begin position="23"/>
        <end position="37"/>
    </location>
</feature>
<feature type="compositionally biased region" description="Basic and acidic residues" evidence="1">
    <location>
        <begin position="275"/>
        <end position="287"/>
    </location>
</feature>
<evidence type="ECO:0000313" key="2">
    <source>
        <dbReference type="EMBL" id="EST06046.1"/>
    </source>
</evidence>
<dbReference type="GeneID" id="27420189"/>
<accession>V5E725</accession>
<feature type="region of interest" description="Disordered" evidence="1">
    <location>
        <begin position="707"/>
        <end position="1077"/>
    </location>
</feature>
<dbReference type="EMBL" id="KI545873">
    <property type="protein sequence ID" value="EST06046.1"/>
    <property type="molecule type" value="Genomic_DNA"/>
</dbReference>
<feature type="compositionally biased region" description="Basic and acidic residues" evidence="1">
    <location>
        <begin position="235"/>
        <end position="249"/>
    </location>
</feature>
<feature type="region of interest" description="Disordered" evidence="1">
    <location>
        <begin position="223"/>
        <end position="308"/>
    </location>
</feature>
<dbReference type="eggNOG" id="ENOG502R25J">
    <property type="taxonomic scope" value="Eukaryota"/>
</dbReference>
<evidence type="ECO:0000256" key="1">
    <source>
        <dbReference type="SAM" id="MobiDB-lite"/>
    </source>
</evidence>
<protein>
    <submittedName>
        <fullName evidence="2">Uncharacterized protein</fullName>
    </submittedName>
</protein>
<dbReference type="Proteomes" id="UP000019377">
    <property type="component" value="Unassembled WGS sequence"/>
</dbReference>
<evidence type="ECO:0000313" key="3">
    <source>
        <dbReference type="Proteomes" id="UP000019377"/>
    </source>
</evidence>
<dbReference type="OrthoDB" id="2554528at2759"/>
<gene>
    <name evidence="2" type="ORF">PSEUBRA_SCAF3g03574</name>
</gene>
<dbReference type="InterPro" id="IPR036397">
    <property type="entry name" value="RNaseH_sf"/>
</dbReference>
<dbReference type="InterPro" id="IPR012337">
    <property type="entry name" value="RNaseH-like_sf"/>
</dbReference>
<dbReference type="SUPFAM" id="SSF53098">
    <property type="entry name" value="Ribonuclease H-like"/>
    <property type="match status" value="1"/>
</dbReference>
<organism evidence="2 3">
    <name type="scientific">Kalmanozyma brasiliensis (strain GHG001)</name>
    <name type="common">Yeast</name>
    <name type="synonym">Pseudozyma brasiliensis</name>
    <dbReference type="NCBI Taxonomy" id="1365824"/>
    <lineage>
        <taxon>Eukaryota</taxon>
        <taxon>Fungi</taxon>
        <taxon>Dikarya</taxon>
        <taxon>Basidiomycota</taxon>
        <taxon>Ustilaginomycotina</taxon>
        <taxon>Ustilaginomycetes</taxon>
        <taxon>Ustilaginales</taxon>
        <taxon>Ustilaginaceae</taxon>
        <taxon>Kalmanozyma</taxon>
    </lineage>
</organism>
<proteinExistence type="predicted"/>
<feature type="compositionally biased region" description="Basic and acidic residues" evidence="1">
    <location>
        <begin position="1047"/>
        <end position="1056"/>
    </location>
</feature>
<sequence>MPTATKRADNAPPKSKRRPSATGRSESGYSRRSSIGSFKTATGASEHTPGNFASEDDEDDDDDEIASEGEDTMTRSKNGRRSVLSNGADETDTKRAAAVRDDEDSDSSNESDDEPAIFNTKPSSETSTAPKSPPTSHEDAASQDASKKNRRSALPSKSSRRDLLVADSALSPERRGGKSVRNSYASHLTLPYQRSDAGDGRDASNRLSKLTLTGYNARSDSRAASLIGGDSPVKGGRDARKRSESERGGSRASRLLPAASMNDLGRSGRSSFQSTRDHAMRDHESRYARSLMEPRSPSKRELLSPGGAGIYSRDSDRFSITSRGTARRPASVVSKMLDAENQVYAGTRIRKYIEPQLNEAMRRVMKQFAGHNLQDHRCNGYPIAVFVGATAIDTGSIIQPHVSGAVSLYFGPGHPKNMASVLPDEDRFPSHIPNPKAPTPTSLSRRAELRSAVTALHTIYELYQGRACAHVCIDSAYVAKAWGAWIPTWEAKGWPGEDDEREGDYDRWEEEYSQRRRGQRRAYDKSGGRYMDLPDDRRRGEGYRSDGSRNRDSRVSRSRSSFDDRRDWLSSDPYDGGRRRSGAPTSSGRRGGDYSSEEEDSPRRSSSRNRGMRRAPGQRLVDEDLLRELADIRYEFARVERDRKGSAHFYLIDRSNNPADRMARAVAKAEGNPLKNADQFDSRSELGLHVDEARLSDDEVLDDEYDEWLETRSRMSGTSRASRRGADRNNSRNSNRGSIVSSASGKLRNATSMPAGNLRGARRQLDTFAEEDEDDLAADAKSVRSARTSKSGRSGRSKKSTRAERERDDYRARQEQLDAKEEVAARRSTMRGGRLAPPSASERGGGSGRLSLDSRRDRMSFDLPDDAPRRGSLDTRRKVYKAKSQPEIRENPGTQSVRNALASAAVLPEDEEEDYVPRRSLQISDSYSRGPRHPRSRLMSSNSDYPEMDDLVPPTRGWDGGSVYSRQSVDGRRRQVPESPRSTRKAGRARDIPEESASPQKPKFGLFSNRSTPSLRAPAPEDADYNWKPKSKKKKQQREWQSTTARDYADGEKSGWDEDQAQAKKGGFFSRMFGRKK</sequence>
<feature type="compositionally biased region" description="Basic and acidic residues" evidence="1">
    <location>
        <begin position="852"/>
        <end position="877"/>
    </location>
</feature>
<feature type="compositionally biased region" description="Polar residues" evidence="1">
    <location>
        <begin position="739"/>
        <end position="754"/>
    </location>
</feature>
<feature type="compositionally biased region" description="Polar residues" evidence="1">
    <location>
        <begin position="120"/>
        <end position="130"/>
    </location>
</feature>
<reference evidence="3" key="1">
    <citation type="journal article" date="2013" name="Genome Announc.">
        <title>Draft genome sequence of Pseudozyma brasiliensis sp. nov. strain GHG001, a high producer of endo-1,4-xylanase isolated from an insect pest of sugarcane.</title>
        <authorList>
            <person name="Oliveira J.V.D.C."/>
            <person name="dos Santos R.A.C."/>
            <person name="Borges T.A."/>
            <person name="Riano-Pachon D.M."/>
            <person name="Goldman G.H."/>
        </authorList>
    </citation>
    <scope>NUCLEOTIDE SEQUENCE [LARGE SCALE GENOMIC DNA]</scope>
    <source>
        <strain evidence="3">GHG001</strain>
    </source>
</reference>
<feature type="region of interest" description="Disordered" evidence="1">
    <location>
        <begin position="1"/>
        <end position="204"/>
    </location>
</feature>
<feature type="compositionally biased region" description="Basic and acidic residues" evidence="1">
    <location>
        <begin position="504"/>
        <end position="514"/>
    </location>
</feature>
<feature type="compositionally biased region" description="Acidic residues" evidence="1">
    <location>
        <begin position="54"/>
        <end position="71"/>
    </location>
</feature>
<feature type="compositionally biased region" description="Basic and acidic residues" evidence="1">
    <location>
        <begin position="521"/>
        <end position="569"/>
    </location>
</feature>